<evidence type="ECO:0000313" key="4">
    <source>
        <dbReference type="Proteomes" id="UP000011758"/>
    </source>
</evidence>
<comment type="caution">
    <text evidence="3">The sequence shown here is derived from an EMBL/GenBank/DDBJ whole genome shotgun (WGS) entry which is preliminary data.</text>
</comment>
<accession>M2NHB4</accession>
<dbReference type="CDD" id="cd00551">
    <property type="entry name" value="AmyAc_family"/>
    <property type="match status" value="1"/>
</dbReference>
<dbReference type="Gene3D" id="2.40.100.10">
    <property type="entry name" value="Cyclophilin-like"/>
    <property type="match status" value="1"/>
</dbReference>
<dbReference type="PATRIC" id="fig|999415.3.peg.51"/>
<dbReference type="SUPFAM" id="SSF50891">
    <property type="entry name" value="Cyclophilin-like"/>
    <property type="match status" value="1"/>
</dbReference>
<dbReference type="InterPro" id="IPR008589">
    <property type="entry name" value="MupG"/>
</dbReference>
<dbReference type="RefSeq" id="WP_004801061.1">
    <property type="nucleotide sequence ID" value="NZ_KB446646.1"/>
</dbReference>
<dbReference type="InterPro" id="IPR013785">
    <property type="entry name" value="Aldolase_TIM"/>
</dbReference>
<sequence length="365" mass="41879">MHKIGISVYPEKSSQKEVYDYLELASHYGFTRIFTCLLSVNSPKEVIIEEFGAFLQKAHSLGYEVAVDTNPDVFKHLDATPSDLSIFKKMGVDIIRLDGSFGTLSDIEITRNPYDIKIEFNGSFDQGVELLLKNGANKDQVTICHNFYPERYSGLDWELFKSINKHWKSLNLRTAAFVSSNADNTHGPWNVFCGLPTVEEMRGLPIDLQARYYLATGDIDDIIIGNAYADEEELKALSELNYQSLTIKMNEAEDITQIEKDIAYNFIPHWDRFDHSSYFLRSSMSRLNYKNTSIPYHPYPKDHFKKGDVLIVNDNLAHYRGELEIALRDIPNDKERNCIGHIDKDELGLLDLIKPGFHFNIKPKH</sequence>
<dbReference type="InterPro" id="IPR043894">
    <property type="entry name" value="MupG_C"/>
</dbReference>
<dbReference type="PANTHER" id="PTHR38435">
    <property type="match status" value="1"/>
</dbReference>
<name>M2NHB4_9FIRM</name>
<evidence type="ECO:0000259" key="2">
    <source>
        <dbReference type="Pfam" id="PF19200"/>
    </source>
</evidence>
<dbReference type="Gene3D" id="3.20.20.70">
    <property type="entry name" value="Aldolase class I"/>
    <property type="match status" value="1"/>
</dbReference>
<proteinExistence type="predicted"/>
<feature type="domain" description="6-phospho-N-acetylmuramidase C-terminal" evidence="1">
    <location>
        <begin position="246"/>
        <end position="361"/>
    </location>
</feature>
<dbReference type="eggNOG" id="COG3589">
    <property type="taxonomic scope" value="Bacteria"/>
</dbReference>
<reference evidence="3 4" key="1">
    <citation type="submission" date="2013-02" db="EMBL/GenBank/DDBJ databases">
        <title>The Genome Sequence of Lactobacillus catenaformis F0143.</title>
        <authorList>
            <consortium name="The Broad Institute Genome Sequencing Platform"/>
            <person name="Earl A."/>
            <person name="Ward D."/>
            <person name="Feldgarden M."/>
            <person name="Gevers D."/>
            <person name="Izard J."/>
            <person name="Blanton J.M."/>
            <person name="Mathney J."/>
            <person name="Dewhirst F.E."/>
            <person name="Young S.K."/>
            <person name="Zeng Q."/>
            <person name="Gargeya S."/>
            <person name="Fitzgerald M."/>
            <person name="Haas B."/>
            <person name="Abouelleil A."/>
            <person name="Alvarado L."/>
            <person name="Arachchi H.M."/>
            <person name="Berlin A."/>
            <person name="Chapman S.B."/>
            <person name="Gearin G."/>
            <person name="Goldberg J."/>
            <person name="Griggs A."/>
            <person name="Gujja S."/>
            <person name="Hansen M."/>
            <person name="Heiman D."/>
            <person name="Howarth C."/>
            <person name="Larimer J."/>
            <person name="Lui A."/>
            <person name="MacDonald P.J.P."/>
            <person name="McCowen C."/>
            <person name="Montmayeur A."/>
            <person name="Murphy C."/>
            <person name="Neiman D."/>
            <person name="Pearson M."/>
            <person name="Priest M."/>
            <person name="Roberts A."/>
            <person name="Saif S."/>
            <person name="Shea T."/>
            <person name="Sisk P."/>
            <person name="Stolte C."/>
            <person name="Sykes S."/>
            <person name="Wortman J."/>
            <person name="Nusbaum C."/>
            <person name="Birren B."/>
        </authorList>
    </citation>
    <scope>NUCLEOTIDE SEQUENCE [LARGE SCALE GENOMIC DNA]</scope>
    <source>
        <strain evidence="3 4">OT 569</strain>
    </source>
</reference>
<dbReference type="Pfam" id="PF05913">
    <property type="entry name" value="MupG_C"/>
    <property type="match status" value="1"/>
</dbReference>
<dbReference type="Proteomes" id="UP000011758">
    <property type="component" value="Unassembled WGS sequence"/>
</dbReference>
<feature type="domain" description="6-phospho-N-acetylmuramidase N-terminal" evidence="2">
    <location>
        <begin position="4"/>
        <end position="238"/>
    </location>
</feature>
<gene>
    <name evidence="3" type="ORF">HMPREF9943_00050</name>
</gene>
<dbReference type="AlphaFoldDB" id="M2NHB4"/>
<dbReference type="BioCyc" id="ECAT999415-HMP:GTTI-59-MONOMER"/>
<keyword evidence="4" id="KW-1185">Reference proteome</keyword>
<dbReference type="InterPro" id="IPR017853">
    <property type="entry name" value="GH"/>
</dbReference>
<dbReference type="InterPro" id="IPR043797">
    <property type="entry name" value="MupG_N"/>
</dbReference>
<dbReference type="OrthoDB" id="5809921at2"/>
<dbReference type="InterPro" id="IPR029000">
    <property type="entry name" value="Cyclophilin-like_dom_sf"/>
</dbReference>
<dbReference type="STRING" id="999415.HMPREF9943_00050"/>
<evidence type="ECO:0000259" key="1">
    <source>
        <dbReference type="Pfam" id="PF05913"/>
    </source>
</evidence>
<dbReference type="SUPFAM" id="SSF51445">
    <property type="entry name" value="(Trans)glycosidases"/>
    <property type="match status" value="1"/>
</dbReference>
<evidence type="ECO:0008006" key="5">
    <source>
        <dbReference type="Google" id="ProtNLM"/>
    </source>
</evidence>
<protein>
    <recommendedName>
        <fullName evidence="5">Outer surface protein</fullName>
    </recommendedName>
</protein>
<evidence type="ECO:0000313" key="3">
    <source>
        <dbReference type="EMBL" id="EMD17618.1"/>
    </source>
</evidence>
<dbReference type="Pfam" id="PF19200">
    <property type="entry name" value="MupG_N"/>
    <property type="match status" value="1"/>
</dbReference>
<dbReference type="PANTHER" id="PTHR38435:SF1">
    <property type="entry name" value="DUF871 DOMAIN-CONTAINING PROTEIN"/>
    <property type="match status" value="1"/>
</dbReference>
<dbReference type="EMBL" id="AGEJ01000001">
    <property type="protein sequence ID" value="EMD17618.1"/>
    <property type="molecule type" value="Genomic_DNA"/>
</dbReference>
<organism evidence="3 4">
    <name type="scientific">Eggerthia catenaformis OT 569 = DSM 20559</name>
    <dbReference type="NCBI Taxonomy" id="999415"/>
    <lineage>
        <taxon>Bacteria</taxon>
        <taxon>Bacillati</taxon>
        <taxon>Bacillota</taxon>
        <taxon>Erysipelotrichia</taxon>
        <taxon>Erysipelotrichales</taxon>
        <taxon>Coprobacillaceae</taxon>
        <taxon>Eggerthia</taxon>
    </lineage>
</organism>